<evidence type="ECO:0000259" key="2">
    <source>
        <dbReference type="Pfam" id="PF00589"/>
    </source>
</evidence>
<comment type="caution">
    <text evidence="3">The sequence shown here is derived from an EMBL/GenBank/DDBJ whole genome shotgun (WGS) entry which is preliminary data.</text>
</comment>
<feature type="domain" description="Tyr recombinase" evidence="2">
    <location>
        <begin position="360"/>
        <end position="509"/>
    </location>
</feature>
<evidence type="ECO:0000256" key="1">
    <source>
        <dbReference type="ARBA" id="ARBA00023172"/>
    </source>
</evidence>
<dbReference type="RefSeq" id="WP_053486355.1">
    <property type="nucleotide sequence ID" value="NZ_JUEU01000051.1"/>
</dbReference>
<dbReference type="InterPro" id="IPR013762">
    <property type="entry name" value="Integrase-like_cat_sf"/>
</dbReference>
<name>A0ABR5JT15_9PSED</name>
<dbReference type="CDD" id="cd00397">
    <property type="entry name" value="DNA_BRE_C"/>
    <property type="match status" value="1"/>
</dbReference>
<dbReference type="Pfam" id="PF00589">
    <property type="entry name" value="Phage_integrase"/>
    <property type="match status" value="1"/>
</dbReference>
<gene>
    <name evidence="3" type="ORF">OX90_05845</name>
</gene>
<dbReference type="InterPro" id="IPR002104">
    <property type="entry name" value="Integrase_catalytic"/>
</dbReference>
<proteinExistence type="predicted"/>
<keyword evidence="4" id="KW-1185">Reference proteome</keyword>
<dbReference type="Gene3D" id="1.10.443.10">
    <property type="entry name" value="Intergrase catalytic core"/>
    <property type="match status" value="1"/>
</dbReference>
<protein>
    <recommendedName>
        <fullName evidence="2">Tyr recombinase domain-containing protein</fullName>
    </recommendedName>
</protein>
<dbReference type="InterPro" id="IPR011010">
    <property type="entry name" value="DNA_brk_join_enz"/>
</dbReference>
<organism evidence="3 4">
    <name type="scientific">Pseudomonas coronafaciens pv. porri</name>
    <dbReference type="NCBI Taxonomy" id="83964"/>
    <lineage>
        <taxon>Bacteria</taxon>
        <taxon>Pseudomonadati</taxon>
        <taxon>Pseudomonadota</taxon>
        <taxon>Gammaproteobacteria</taxon>
        <taxon>Pseudomonadales</taxon>
        <taxon>Pseudomonadaceae</taxon>
        <taxon>Pseudomonas</taxon>
        <taxon>Pseudomonas coronafaciens</taxon>
    </lineage>
</organism>
<dbReference type="SUPFAM" id="SSF56349">
    <property type="entry name" value="DNA breaking-rejoining enzymes"/>
    <property type="match status" value="1"/>
</dbReference>
<accession>A0ABR5JT15</accession>
<reference evidence="3 4" key="1">
    <citation type="submission" date="2015-09" db="EMBL/GenBank/DDBJ databases">
        <title>Genome analysis of Pseudomonas syringae pv. porri LMG.</title>
        <authorList>
            <person name="Rombouts S."/>
        </authorList>
    </citation>
    <scope>NUCLEOTIDE SEQUENCE [LARGE SCALE GENOMIC DNA]</scope>
    <source>
        <strain evidence="3 4">LMG 28496</strain>
    </source>
</reference>
<evidence type="ECO:0000313" key="4">
    <source>
        <dbReference type="Proteomes" id="UP000037201"/>
    </source>
</evidence>
<sequence length="700" mass="78372">MMEQINFSTLLRFSSFRSSLSLLQGQLSAIEAESDQQEAWAFLSYLNNLQVSQSSAFVDGVWDFNKDYPNASRYIRGAKLRIDFTKYSNIPELAILELKAAFMIILKALSGIPADGKSVRVSKKPLKPNSLISDYQSGLRFLDKVYAVAAIELGKEHVDRELISIQCLPAHFYAAAAEDFDYVYDEYTEKLFKHLKSGYLQTNVFGASLPFVDFSKLKWKVLGGKNRRAKDAEKKSQILPNNVFEISSQMASLSIVDFLDAMGEDVVDSASLKRRNAKEYLPSQQSGLNTLKFNLYVYKRLSNKGFSYDEVAKALGSDVMSSSKLFSVIAPYAVKHYAKDTGSALDDQFRLYLNFVNYSCLYIIGQYTGMRPSEYAELLASSSLRPDGRYWVLASNVSKHQDNLVELFDDFWLAIPIVRDAVRVCQLISKYKNNDYIFSNVDTVAFGEQGQPFSASGTKLALEKFFERILPPETFAGLDFNAYMMRHTLAYQLYRADLGLPFISHQLKHFGEIVGVGHSDRGFSKTTLLYGEIADKISKGGGARKMKGRSLRQDAELESIHQRFDPDGSYAGVNAEAHKESLKKVFRGYMASGHTKEDIFEAMLDQHIAVINVGSGFCYGGGVDEFDSSLPCIGGLRCNPNRCQNAIVSKANAPAWRDVYHQNKAMLGNPAYAHAHAQNKAAMEEAFGVLQLLEEELCNE</sequence>
<keyword evidence="1" id="KW-0233">DNA recombination</keyword>
<evidence type="ECO:0000313" key="3">
    <source>
        <dbReference type="EMBL" id="KOP60481.1"/>
    </source>
</evidence>
<dbReference type="Proteomes" id="UP000037201">
    <property type="component" value="Unassembled WGS sequence"/>
</dbReference>
<dbReference type="EMBL" id="JUEU01000051">
    <property type="protein sequence ID" value="KOP60481.1"/>
    <property type="molecule type" value="Genomic_DNA"/>
</dbReference>